<sequence length="83" mass="9759">MLQTTQHPNYRPFRRYRKSLLTTPLIIILLLELNVQIVIEVVRETLNADISNKPIRLAVECGRCESLNIFSIEKIYLMMRSVK</sequence>
<name>A0A0V1N4R2_9BILA</name>
<organism evidence="2 3">
    <name type="scientific">Trichinella papuae</name>
    <dbReference type="NCBI Taxonomy" id="268474"/>
    <lineage>
        <taxon>Eukaryota</taxon>
        <taxon>Metazoa</taxon>
        <taxon>Ecdysozoa</taxon>
        <taxon>Nematoda</taxon>
        <taxon>Enoplea</taxon>
        <taxon>Dorylaimia</taxon>
        <taxon>Trichinellida</taxon>
        <taxon>Trichinellidae</taxon>
        <taxon>Trichinella</taxon>
    </lineage>
</organism>
<accession>A0A0V1N4R2</accession>
<reference evidence="2 3" key="1">
    <citation type="submission" date="2015-01" db="EMBL/GenBank/DDBJ databases">
        <title>Evolution of Trichinella species and genotypes.</title>
        <authorList>
            <person name="Korhonen P.K."/>
            <person name="Edoardo P."/>
            <person name="Giuseppe L.R."/>
            <person name="Gasser R.B."/>
        </authorList>
    </citation>
    <scope>NUCLEOTIDE SEQUENCE [LARGE SCALE GENOMIC DNA]</scope>
    <source>
        <strain evidence="2">ISS1980</strain>
    </source>
</reference>
<dbReference type="EMBL" id="JYDO01000011">
    <property type="protein sequence ID" value="KRZ78718.1"/>
    <property type="molecule type" value="Genomic_DNA"/>
</dbReference>
<dbReference type="Proteomes" id="UP000054843">
    <property type="component" value="Unassembled WGS sequence"/>
</dbReference>
<evidence type="ECO:0000313" key="2">
    <source>
        <dbReference type="EMBL" id="KRZ78718.1"/>
    </source>
</evidence>
<keyword evidence="3" id="KW-1185">Reference proteome</keyword>
<keyword evidence="1" id="KW-1133">Transmembrane helix</keyword>
<gene>
    <name evidence="2" type="ORF">T10_12530</name>
</gene>
<evidence type="ECO:0000256" key="1">
    <source>
        <dbReference type="SAM" id="Phobius"/>
    </source>
</evidence>
<proteinExistence type="predicted"/>
<dbReference type="AlphaFoldDB" id="A0A0V1N4R2"/>
<keyword evidence="1" id="KW-0472">Membrane</keyword>
<comment type="caution">
    <text evidence="2">The sequence shown here is derived from an EMBL/GenBank/DDBJ whole genome shotgun (WGS) entry which is preliminary data.</text>
</comment>
<feature type="transmembrane region" description="Helical" evidence="1">
    <location>
        <begin position="20"/>
        <end position="39"/>
    </location>
</feature>
<protein>
    <submittedName>
        <fullName evidence="2">Uncharacterized protein</fullName>
    </submittedName>
</protein>
<keyword evidence="1" id="KW-0812">Transmembrane</keyword>
<evidence type="ECO:0000313" key="3">
    <source>
        <dbReference type="Proteomes" id="UP000054843"/>
    </source>
</evidence>